<evidence type="ECO:0000313" key="2">
    <source>
        <dbReference type="Proteomes" id="UP001243364"/>
    </source>
</evidence>
<dbReference type="Pfam" id="PF07366">
    <property type="entry name" value="SnoaL"/>
    <property type="match status" value="1"/>
</dbReference>
<sequence length="101" mass="10933">MAGASEARGSEECRAAFGFLLEARPDQQFDIQEIEAHDGGYVCRSILTGTLAKPWNLGGTVVEPRGQRVSFGILDVMTCREGLIVRKEAWLDGGAMMAALM</sequence>
<proteinExistence type="predicted"/>
<keyword evidence="2" id="KW-1185">Reference proteome</keyword>
<organism evidence="1 2">
    <name type="scientific">Streptomyces achromogenes</name>
    <dbReference type="NCBI Taxonomy" id="67255"/>
    <lineage>
        <taxon>Bacteria</taxon>
        <taxon>Bacillati</taxon>
        <taxon>Actinomycetota</taxon>
        <taxon>Actinomycetes</taxon>
        <taxon>Kitasatosporales</taxon>
        <taxon>Streptomycetaceae</taxon>
        <taxon>Streptomyces</taxon>
    </lineage>
</organism>
<dbReference type="InterPro" id="IPR009959">
    <property type="entry name" value="Cyclase_SnoaL-like"/>
</dbReference>
<protein>
    <submittedName>
        <fullName evidence="1">Ester cyclase</fullName>
    </submittedName>
</protein>
<name>A0ABU0PUJ7_STRAH</name>
<comment type="caution">
    <text evidence="1">The sequence shown here is derived from an EMBL/GenBank/DDBJ whole genome shotgun (WGS) entry which is preliminary data.</text>
</comment>
<reference evidence="1 2" key="1">
    <citation type="submission" date="2023-07" db="EMBL/GenBank/DDBJ databases">
        <title>Comparative genomics of wheat-associated soil bacteria to identify genetic determinants of phenazine resistance.</title>
        <authorList>
            <person name="Mouncey N."/>
        </authorList>
    </citation>
    <scope>NUCLEOTIDE SEQUENCE [LARGE SCALE GENOMIC DNA]</scope>
    <source>
        <strain evidence="1 2">W4I19-2</strain>
    </source>
</reference>
<accession>A0ABU0PUJ7</accession>
<evidence type="ECO:0000313" key="1">
    <source>
        <dbReference type="EMBL" id="MDQ0682062.1"/>
    </source>
</evidence>
<dbReference type="Proteomes" id="UP001243364">
    <property type="component" value="Unassembled WGS sequence"/>
</dbReference>
<dbReference type="Gene3D" id="3.10.450.50">
    <property type="match status" value="1"/>
</dbReference>
<dbReference type="SUPFAM" id="SSF54427">
    <property type="entry name" value="NTF2-like"/>
    <property type="match status" value="1"/>
</dbReference>
<gene>
    <name evidence="1" type="ORF">QFZ56_001025</name>
</gene>
<dbReference type="EMBL" id="JAUSYA010000001">
    <property type="protein sequence ID" value="MDQ0682062.1"/>
    <property type="molecule type" value="Genomic_DNA"/>
</dbReference>
<dbReference type="InterPro" id="IPR032710">
    <property type="entry name" value="NTF2-like_dom_sf"/>
</dbReference>